<dbReference type="GO" id="GO:0005762">
    <property type="term" value="C:mitochondrial large ribosomal subunit"/>
    <property type="evidence" value="ECO:0007669"/>
    <property type="project" value="TreeGrafter"/>
</dbReference>
<keyword evidence="7" id="KW-1185">Reference proteome</keyword>
<dbReference type="PANTHER" id="PTHR13528">
    <property type="entry name" value="39S RIBOSOMAL PROTEIN L28, MITOCHONDRIAL"/>
    <property type="match status" value="1"/>
</dbReference>
<dbReference type="Proteomes" id="UP000886595">
    <property type="component" value="Unassembled WGS sequence"/>
</dbReference>
<evidence type="ECO:0000313" key="6">
    <source>
        <dbReference type="EMBL" id="KAG2239910.1"/>
    </source>
</evidence>
<evidence type="ECO:0000256" key="3">
    <source>
        <dbReference type="ARBA" id="ARBA00023274"/>
    </source>
</evidence>
<evidence type="ECO:0000256" key="5">
    <source>
        <dbReference type="SAM" id="MobiDB-lite"/>
    </source>
</evidence>
<feature type="region of interest" description="Disordered" evidence="5">
    <location>
        <begin position="80"/>
        <end position="116"/>
    </location>
</feature>
<keyword evidence="3" id="KW-0687">Ribonucleoprotein</keyword>
<dbReference type="OrthoDB" id="361870at2759"/>
<sequence>MGFGNRSRRCWKPNVQEKRLFSYIFDRHVKVTTHALRCIDKAGGLDEYLLRTSYQKMDTEKGLFWKTKVEQRYAELAKKDARMEGRREARRRMYGDDRGVEEAGGLESHQDDMGVD</sequence>
<dbReference type="PANTHER" id="PTHR13528:SF2">
    <property type="entry name" value="LARGE RIBOSOMAL SUBUNIT PROTEIN BL28M"/>
    <property type="match status" value="1"/>
</dbReference>
<evidence type="ECO:0000313" key="7">
    <source>
        <dbReference type="Proteomes" id="UP000886595"/>
    </source>
</evidence>
<dbReference type="FunFam" id="2.30.170.40:FF:000003">
    <property type="entry name" value="54S ribosomal protein L24"/>
    <property type="match status" value="1"/>
</dbReference>
<evidence type="ECO:0000256" key="2">
    <source>
        <dbReference type="ARBA" id="ARBA00022980"/>
    </source>
</evidence>
<dbReference type="SUPFAM" id="SSF143800">
    <property type="entry name" value="L28p-like"/>
    <property type="match status" value="1"/>
</dbReference>
<feature type="compositionally biased region" description="Basic and acidic residues" evidence="5">
    <location>
        <begin position="80"/>
        <end position="101"/>
    </location>
</feature>
<protein>
    <recommendedName>
        <fullName evidence="4">Large ribosomal subunit protein bL28m</fullName>
    </recommendedName>
</protein>
<dbReference type="EMBL" id="JAAMPC010001589">
    <property type="protein sequence ID" value="KAG2239910.1"/>
    <property type="molecule type" value="Genomic_DNA"/>
</dbReference>
<evidence type="ECO:0000256" key="1">
    <source>
        <dbReference type="ARBA" id="ARBA00008760"/>
    </source>
</evidence>
<dbReference type="InterPro" id="IPR026569">
    <property type="entry name" value="Ribosomal_bL28"/>
</dbReference>
<comment type="similarity">
    <text evidence="1">Belongs to the bacterial ribosomal protein bL28 family.</text>
</comment>
<keyword evidence="2" id="KW-0689">Ribosomal protein</keyword>
<dbReference type="Gene3D" id="2.30.170.40">
    <property type="entry name" value="Ribosomal protein L28/L24"/>
    <property type="match status" value="1"/>
</dbReference>
<dbReference type="Pfam" id="PF00830">
    <property type="entry name" value="Ribosomal_L28"/>
    <property type="match status" value="1"/>
</dbReference>
<accession>A0A8X7TFA5</accession>
<gene>
    <name evidence="6" type="ORF">Bca52824_091269</name>
</gene>
<dbReference type="InterPro" id="IPR034704">
    <property type="entry name" value="Ribosomal_bL28/bL31-like_sf"/>
</dbReference>
<proteinExistence type="inferred from homology"/>
<comment type="caution">
    <text evidence="6">The sequence shown here is derived from an EMBL/GenBank/DDBJ whole genome shotgun (WGS) entry which is preliminary data.</text>
</comment>
<dbReference type="InterPro" id="IPR037147">
    <property type="entry name" value="Ribosomal_bL28_sf"/>
</dbReference>
<evidence type="ECO:0000256" key="4">
    <source>
        <dbReference type="ARBA" id="ARBA00035269"/>
    </source>
</evidence>
<reference evidence="6 7" key="1">
    <citation type="submission" date="2020-02" db="EMBL/GenBank/DDBJ databases">
        <authorList>
            <person name="Ma Q."/>
            <person name="Huang Y."/>
            <person name="Song X."/>
            <person name="Pei D."/>
        </authorList>
    </citation>
    <scope>NUCLEOTIDE SEQUENCE [LARGE SCALE GENOMIC DNA]</scope>
    <source>
        <strain evidence="6">Sxm20200214</strain>
        <tissue evidence="6">Leaf</tissue>
    </source>
</reference>
<dbReference type="AlphaFoldDB" id="A0A8X7TFA5"/>
<dbReference type="GO" id="GO:0003735">
    <property type="term" value="F:structural constituent of ribosome"/>
    <property type="evidence" value="ECO:0007669"/>
    <property type="project" value="InterPro"/>
</dbReference>
<name>A0A8X7TFA5_BRACI</name>
<organism evidence="6 7">
    <name type="scientific">Brassica carinata</name>
    <name type="common">Ethiopian mustard</name>
    <name type="synonym">Abyssinian cabbage</name>
    <dbReference type="NCBI Taxonomy" id="52824"/>
    <lineage>
        <taxon>Eukaryota</taxon>
        <taxon>Viridiplantae</taxon>
        <taxon>Streptophyta</taxon>
        <taxon>Embryophyta</taxon>
        <taxon>Tracheophyta</taxon>
        <taxon>Spermatophyta</taxon>
        <taxon>Magnoliopsida</taxon>
        <taxon>eudicotyledons</taxon>
        <taxon>Gunneridae</taxon>
        <taxon>Pentapetalae</taxon>
        <taxon>rosids</taxon>
        <taxon>malvids</taxon>
        <taxon>Brassicales</taxon>
        <taxon>Brassicaceae</taxon>
        <taxon>Brassiceae</taxon>
        <taxon>Brassica</taxon>
    </lineage>
</organism>